<gene>
    <name evidence="1" type="ORF">TAT_000205900</name>
    <name evidence="2" type="ORF">TAV_000206100</name>
</gene>
<dbReference type="EMBL" id="UIVS01000002">
    <property type="protein sequence ID" value="SVP92270.1"/>
    <property type="molecule type" value="Genomic_DNA"/>
</dbReference>
<dbReference type="EMBL" id="UIVT01000002">
    <property type="protein sequence ID" value="SVP92033.1"/>
    <property type="molecule type" value="Genomic_DNA"/>
</dbReference>
<organism evidence="2">
    <name type="scientific">Theileria annulata</name>
    <dbReference type="NCBI Taxonomy" id="5874"/>
    <lineage>
        <taxon>Eukaryota</taxon>
        <taxon>Sar</taxon>
        <taxon>Alveolata</taxon>
        <taxon>Apicomplexa</taxon>
        <taxon>Aconoidasida</taxon>
        <taxon>Piroplasmida</taxon>
        <taxon>Theileriidae</taxon>
        <taxon>Theileria</taxon>
    </lineage>
</organism>
<evidence type="ECO:0000313" key="2">
    <source>
        <dbReference type="EMBL" id="SVP92270.1"/>
    </source>
</evidence>
<protein>
    <submittedName>
        <fullName evidence="2">Uncharacterized protein</fullName>
    </submittedName>
</protein>
<name>A0A3B0MXN9_THEAN</name>
<accession>A0A3B0MXN9</accession>
<proteinExistence type="predicted"/>
<dbReference type="AlphaFoldDB" id="A0A3B0MXN9"/>
<evidence type="ECO:0000313" key="1">
    <source>
        <dbReference type="EMBL" id="SVP92033.1"/>
    </source>
</evidence>
<reference evidence="2" key="1">
    <citation type="submission" date="2018-07" db="EMBL/GenBank/DDBJ databases">
        <authorList>
            <person name="Quirk P.G."/>
            <person name="Krulwich T.A."/>
        </authorList>
    </citation>
    <scope>NUCLEOTIDE SEQUENCE</scope>
    <source>
        <strain evidence="2">Anand</strain>
    </source>
</reference>
<sequence>MLVLFRLEDSQIFSNLHSVSKRCVISSSADNQICLTLVDKIYTFKYDYNNFKLTSKATSSSIPRDFNLFQNQTHYNENSSSYYHDIQKLMCAYSVSDCPRFVWACWTPKFKITDTNEVCILCTITINNSINLWLPSVKDFGGEIYNLENLLDVSSSIVKLLSKSDLLVFNQESDKEQTKSRILLNLSSFGFSSCQFLSPGFSKNDGFLCIINLCEYLLIVWISKSPAFEEKNALKEETRGRRSTRERRKINFEDLDEYYEEEEPVKKKGKKSQKVLGLSGFSPLNKDFYDLDDYDLSKCKDQLPPFCTVTQSSNPLHCNVICAVKVNYCVSFVALPLDNFKMDVYYSDSQSLKKIELKFSQEDVDDFSIPRAVDIGKTIDIFQSNVPVECLKFFRLFGSDEYHVITGFWQAHFLVHFISENVTRDIITGNLPISFYSLEPTFMAHDNLARINVINCEGHIFRLLIDKNLNVAIEEVEDKKEDFVHFFTTSEDQDIMAYDCLLNGSIMEVKTNFRNKSIFINLVLLLQNNSDLDLFLHCIALNKSNLVPNDTFFTLVEAKNPFYGLENADKLLHVNHSDDPFFKTLTSFLHTDNSLLKNCLLFVLYLFAFIEASDSLPFDQNKTLVCNLNLDAFLSKSLSNVSITSEKLIKIIKRINNLYKNELLNKLVVHLANS</sequence>
<dbReference type="VEuPathDB" id="PiroplasmaDB:TA16060"/>